<dbReference type="CDD" id="cd21175">
    <property type="entry name" value="LPMO_AA9"/>
    <property type="match status" value="1"/>
</dbReference>
<keyword evidence="10 13" id="KW-0119">Carbohydrate metabolism</keyword>
<accession>A0A5C3KJ09</accession>
<evidence type="ECO:0000256" key="8">
    <source>
        <dbReference type="ARBA" id="ARBA00023033"/>
    </source>
</evidence>
<dbReference type="SUPFAM" id="SSF57180">
    <property type="entry name" value="Cellulose-binding domain"/>
    <property type="match status" value="1"/>
</dbReference>
<dbReference type="GO" id="GO:0046872">
    <property type="term" value="F:metal ion binding"/>
    <property type="evidence" value="ECO:0007669"/>
    <property type="project" value="UniProtKB-KW"/>
</dbReference>
<dbReference type="PROSITE" id="PS51164">
    <property type="entry name" value="CBM1_2"/>
    <property type="match status" value="1"/>
</dbReference>
<comment type="catalytic activity">
    <reaction evidence="13">
        <text>[(1-&gt;4)-beta-D-glucosyl]n+m + reduced acceptor + O2 = 4-dehydro-beta-D-glucosyl-[(1-&gt;4)-beta-D-glucosyl]n-1 + [(1-&gt;4)-beta-D-glucosyl]m + acceptor + H2O.</text>
        <dbReference type="EC" id="1.14.99.56"/>
    </reaction>
</comment>
<evidence type="ECO:0000256" key="1">
    <source>
        <dbReference type="ARBA" id="ARBA00004613"/>
    </source>
</evidence>
<organism evidence="16 17">
    <name type="scientific">Coprinopsis marcescibilis</name>
    <name type="common">Agaric fungus</name>
    <name type="synonym">Psathyrella marcescibilis</name>
    <dbReference type="NCBI Taxonomy" id="230819"/>
    <lineage>
        <taxon>Eukaryota</taxon>
        <taxon>Fungi</taxon>
        <taxon>Dikarya</taxon>
        <taxon>Basidiomycota</taxon>
        <taxon>Agaricomycotina</taxon>
        <taxon>Agaricomycetes</taxon>
        <taxon>Agaricomycetidae</taxon>
        <taxon>Agaricales</taxon>
        <taxon>Agaricineae</taxon>
        <taxon>Psathyrellaceae</taxon>
        <taxon>Coprinopsis</taxon>
    </lineage>
</organism>
<dbReference type="GO" id="GO:0005576">
    <property type="term" value="C:extracellular region"/>
    <property type="evidence" value="ECO:0007669"/>
    <property type="project" value="UniProtKB-SubCell"/>
</dbReference>
<dbReference type="SMART" id="SM00236">
    <property type="entry name" value="fCBD"/>
    <property type="match status" value="1"/>
</dbReference>
<dbReference type="Pfam" id="PF00734">
    <property type="entry name" value="CBM_1"/>
    <property type="match status" value="1"/>
</dbReference>
<dbReference type="OrthoDB" id="2525337at2759"/>
<keyword evidence="4 14" id="KW-0732">Signal</keyword>
<name>A0A5C3KJ09_COPMA</name>
<evidence type="ECO:0000256" key="4">
    <source>
        <dbReference type="ARBA" id="ARBA00022729"/>
    </source>
</evidence>
<evidence type="ECO:0000313" key="16">
    <source>
        <dbReference type="EMBL" id="TFK19875.1"/>
    </source>
</evidence>
<evidence type="ECO:0000256" key="13">
    <source>
        <dbReference type="RuleBase" id="RU368122"/>
    </source>
</evidence>
<evidence type="ECO:0000259" key="15">
    <source>
        <dbReference type="PROSITE" id="PS51164"/>
    </source>
</evidence>
<evidence type="ECO:0000313" key="17">
    <source>
        <dbReference type="Proteomes" id="UP000307440"/>
    </source>
</evidence>
<evidence type="ECO:0000256" key="12">
    <source>
        <dbReference type="ARBA" id="ARBA00044502"/>
    </source>
</evidence>
<dbReference type="AlphaFoldDB" id="A0A5C3KJ09"/>
<dbReference type="Pfam" id="PF03443">
    <property type="entry name" value="AA9"/>
    <property type="match status" value="1"/>
</dbReference>
<evidence type="ECO:0000256" key="10">
    <source>
        <dbReference type="ARBA" id="ARBA00023277"/>
    </source>
</evidence>
<dbReference type="EC" id="1.14.99.56" evidence="13"/>
<keyword evidence="11 13" id="KW-0624">Polysaccharide degradation</keyword>
<comment type="similarity">
    <text evidence="12">Belongs to the polysaccharide monooxygenase AA9 family.</text>
</comment>
<evidence type="ECO:0000256" key="11">
    <source>
        <dbReference type="ARBA" id="ARBA00023326"/>
    </source>
</evidence>
<evidence type="ECO:0000256" key="3">
    <source>
        <dbReference type="ARBA" id="ARBA00022723"/>
    </source>
</evidence>
<keyword evidence="2 13" id="KW-0964">Secreted</keyword>
<dbReference type="Proteomes" id="UP000307440">
    <property type="component" value="Unassembled WGS sequence"/>
</dbReference>
<dbReference type="InterPro" id="IPR005103">
    <property type="entry name" value="AA9_LPMO"/>
</dbReference>
<feature type="non-terminal residue" evidence="16">
    <location>
        <position position="1"/>
    </location>
</feature>
<dbReference type="InterPro" id="IPR000254">
    <property type="entry name" value="CBD"/>
</dbReference>
<dbReference type="PANTHER" id="PTHR33353">
    <property type="entry name" value="PUTATIVE (AFU_ORTHOLOGUE AFUA_1G12560)-RELATED"/>
    <property type="match status" value="1"/>
</dbReference>
<keyword evidence="9 13" id="KW-1015">Disulfide bond</keyword>
<reference evidence="16 17" key="1">
    <citation type="journal article" date="2019" name="Nat. Ecol. Evol.">
        <title>Megaphylogeny resolves global patterns of mushroom evolution.</title>
        <authorList>
            <person name="Varga T."/>
            <person name="Krizsan K."/>
            <person name="Foldi C."/>
            <person name="Dima B."/>
            <person name="Sanchez-Garcia M."/>
            <person name="Sanchez-Ramirez S."/>
            <person name="Szollosi G.J."/>
            <person name="Szarkandi J.G."/>
            <person name="Papp V."/>
            <person name="Albert L."/>
            <person name="Andreopoulos W."/>
            <person name="Angelini C."/>
            <person name="Antonin V."/>
            <person name="Barry K.W."/>
            <person name="Bougher N.L."/>
            <person name="Buchanan P."/>
            <person name="Buyck B."/>
            <person name="Bense V."/>
            <person name="Catcheside P."/>
            <person name="Chovatia M."/>
            <person name="Cooper J."/>
            <person name="Damon W."/>
            <person name="Desjardin D."/>
            <person name="Finy P."/>
            <person name="Geml J."/>
            <person name="Haridas S."/>
            <person name="Hughes K."/>
            <person name="Justo A."/>
            <person name="Karasinski D."/>
            <person name="Kautmanova I."/>
            <person name="Kiss B."/>
            <person name="Kocsube S."/>
            <person name="Kotiranta H."/>
            <person name="LaButti K.M."/>
            <person name="Lechner B.E."/>
            <person name="Liimatainen K."/>
            <person name="Lipzen A."/>
            <person name="Lukacs Z."/>
            <person name="Mihaltcheva S."/>
            <person name="Morgado L.N."/>
            <person name="Niskanen T."/>
            <person name="Noordeloos M.E."/>
            <person name="Ohm R.A."/>
            <person name="Ortiz-Santana B."/>
            <person name="Ovrebo C."/>
            <person name="Racz N."/>
            <person name="Riley R."/>
            <person name="Savchenko A."/>
            <person name="Shiryaev A."/>
            <person name="Soop K."/>
            <person name="Spirin V."/>
            <person name="Szebenyi C."/>
            <person name="Tomsovsky M."/>
            <person name="Tulloss R.E."/>
            <person name="Uehling J."/>
            <person name="Grigoriev I.V."/>
            <person name="Vagvolgyi C."/>
            <person name="Papp T."/>
            <person name="Martin F.M."/>
            <person name="Miettinen O."/>
            <person name="Hibbett D.S."/>
            <person name="Nagy L.G."/>
        </authorList>
    </citation>
    <scope>NUCLEOTIDE SEQUENCE [LARGE SCALE GENOMIC DNA]</scope>
    <source>
        <strain evidence="16 17">CBS 121175</strain>
    </source>
</reference>
<evidence type="ECO:0000256" key="9">
    <source>
        <dbReference type="ARBA" id="ARBA00023157"/>
    </source>
</evidence>
<feature type="domain" description="CBM1" evidence="15">
    <location>
        <begin position="262"/>
        <end position="297"/>
    </location>
</feature>
<keyword evidence="5 13" id="KW-0136">Cellulose degradation</keyword>
<feature type="chain" id="PRO_5022922904" description="AA9 family lytic polysaccharide monooxygenase" evidence="14">
    <location>
        <begin position="20"/>
        <end position="297"/>
    </location>
</feature>
<keyword evidence="7" id="KW-0186">Copper</keyword>
<keyword evidence="3" id="KW-0479">Metal-binding</keyword>
<dbReference type="InterPro" id="IPR049892">
    <property type="entry name" value="AA9"/>
</dbReference>
<evidence type="ECO:0000256" key="14">
    <source>
        <dbReference type="SAM" id="SignalP"/>
    </source>
</evidence>
<evidence type="ECO:0000256" key="5">
    <source>
        <dbReference type="ARBA" id="ARBA00023001"/>
    </source>
</evidence>
<keyword evidence="8" id="KW-0503">Monooxygenase</keyword>
<evidence type="ECO:0000256" key="7">
    <source>
        <dbReference type="ARBA" id="ARBA00023008"/>
    </source>
</evidence>
<gene>
    <name evidence="16" type="ORF">FA15DRAFT_722673</name>
</gene>
<dbReference type="GO" id="GO:0030248">
    <property type="term" value="F:cellulose binding"/>
    <property type="evidence" value="ECO:0007669"/>
    <property type="project" value="UniProtKB-UniRule"/>
</dbReference>
<keyword evidence="17" id="KW-1185">Reference proteome</keyword>
<dbReference type="EMBL" id="ML210321">
    <property type="protein sequence ID" value="TFK19875.1"/>
    <property type="molecule type" value="Genomic_DNA"/>
</dbReference>
<dbReference type="GO" id="GO:0008810">
    <property type="term" value="F:cellulase activity"/>
    <property type="evidence" value="ECO:0007669"/>
    <property type="project" value="UniProtKB-UniRule"/>
</dbReference>
<evidence type="ECO:0000256" key="6">
    <source>
        <dbReference type="ARBA" id="ARBA00023002"/>
    </source>
</evidence>
<comment type="subcellular location">
    <subcellularLocation>
        <location evidence="1 13">Secreted</location>
    </subcellularLocation>
</comment>
<dbReference type="GO" id="GO:0004497">
    <property type="term" value="F:monooxygenase activity"/>
    <property type="evidence" value="ECO:0007669"/>
    <property type="project" value="UniProtKB-KW"/>
</dbReference>
<comment type="domain">
    <text evidence="13">Has a modular structure: an endo-beta-1,4-glucanase catalytic module at the N-terminus, a linker rich in serines and threonines, and a C-terminal carbohydrate-binding module (CBM).</text>
</comment>
<proteinExistence type="inferred from homology"/>
<keyword evidence="6" id="KW-0560">Oxidoreductase</keyword>
<dbReference type="GO" id="GO:0030245">
    <property type="term" value="P:cellulose catabolic process"/>
    <property type="evidence" value="ECO:0007669"/>
    <property type="project" value="UniProtKB-UniRule"/>
</dbReference>
<comment type="function">
    <text evidence="13">Lytic polysaccharide monooxygenase (LMPO) that depolymerizes crystalline and amorphous polysaccharides via the oxidation of scissile alpha- or beta-(1-4)-glycosidic bonds, yielding C1 and/or C4 oxidation products. Catalysis by LPMOs requires the reduction of the active-site copper from Cu(II) to Cu(I) by a reducing agent and H(2)O(2) or O(2) as a cosubstrate.</text>
</comment>
<evidence type="ECO:0000256" key="2">
    <source>
        <dbReference type="ARBA" id="ARBA00022525"/>
    </source>
</evidence>
<dbReference type="InterPro" id="IPR035971">
    <property type="entry name" value="CBD_sf"/>
</dbReference>
<feature type="signal peptide" evidence="14">
    <location>
        <begin position="1"/>
        <end position="19"/>
    </location>
</feature>
<dbReference type="PANTHER" id="PTHR33353:SF17">
    <property type="entry name" value="ENDO-BETA-1,4-GLUCANASE D"/>
    <property type="match status" value="1"/>
</dbReference>
<dbReference type="Gene3D" id="2.70.50.70">
    <property type="match status" value="1"/>
</dbReference>
<protein>
    <recommendedName>
        <fullName evidence="13">AA9 family lytic polysaccharide monooxygenase</fullName>
        <ecNumber evidence="13">1.14.99.56</ecNumber>
    </recommendedName>
    <alternativeName>
        <fullName evidence="13">Endo-beta-1,4-glucanase</fullName>
    </alternativeName>
    <alternativeName>
        <fullName evidence="13">Glycosyl hydrolase 61 family protein</fullName>
    </alternativeName>
</protein>
<dbReference type="STRING" id="230819.A0A5C3KJ09"/>
<sequence length="297" mass="31946">MKAPLFVIHSALLLHVASAHSIFQELYVNGVSQGHLNGIRVPSLNHPVYSVDSKDIICNTGLVQPVSEKVISVPSGAELTTEWHPTTNNDPSWAGSDPLPSDHRGPILAYLAKVKDARQADVEGLKWFKIYHEGYDQASRLWASQKLINNKGKVSFKVPTCIESGQYLLRVEIVALHGATKVPGAQVFLSCAQLEITGGGNVTPAAVASFPGAYNGAHPRNAFSRFAGDNSPDLVYHLPGPPVFNCQTPNVPWTPIFIPGVIPVAQYGQCGGIGYNGSTLCHSQYTCVKQNDHVSAC</sequence>